<reference evidence="2 3" key="1">
    <citation type="journal article" date="2017" name="Int. J. Syst. Evol. Microbiol.">
        <title>Arachidicoccus ginsenosidivorans sp. nov., with ginsenoside-converting activity isolated from ginseng cultivating soil.</title>
        <authorList>
            <person name="Siddiqi M.Z."/>
            <person name="Aslam Z."/>
            <person name="Im W.T."/>
        </authorList>
    </citation>
    <scope>NUCLEOTIDE SEQUENCE [LARGE SCALE GENOMIC DNA]</scope>
    <source>
        <strain evidence="2 3">Gsoil 809</strain>
    </source>
</reference>
<dbReference type="PANTHER" id="PTHR33321">
    <property type="match status" value="1"/>
</dbReference>
<sequence>MKRSICASLLLLFIPSAFLFGQIVEQNQKLPEQLLGEWYTKEGGNFMFGLYERGVFYNNTFWHYYNISNKHNKTTLNLSNDNNQKAVLQLNQKNDQLKFLPTDGKPVVCLHDQTKCVIQHNLARIKSSHFKKDSVYFNYFLLTPNAEQISIKVHQLLTGLTTTYFKPVDHQGLLHLSIPVTNPVLLEINLPYRDQRGEVYLLPGSSITLLQTHGKNLHYAGQGAQLAQEIQLLRAKRNQFQPYPFDLLLGKAGSSKPSAAVYSTILGNLRREVQAHADSLFQEKKISPLARQINNYDIQYTFANALLHYKDYTSQIWSDNSGDQQQNDTIPEAYFDFLKSADNDSAIIAPAYFDFIESIRKPDSKAEYLSKVIPPTLLNESAISIDTLSSLLLPLHQLEPPLTTEQRSLLEDYTALKTATDKATYETKHQAAIRTISKQYYTIYLFKTLCKYAAHTLIANYGWQPGITMDLVSYGNLALQFYNSGQIKVPNDYFTGDASIFHSKFIAGVLSTYINQPSNDHNSANSTNADSPTKKYNTKADWVSVNPSDFISCDTINKNGLTLIFANNYAGFPDEVKKNMITTFFTVYPQEMAAFNPSANKTVIIVIDKDCPELSATVDNVIRFQPKWFAQHPKDIDVVTHEAMHIVQHYQANNYQPRWLSEGIADYVRQLYGLSNKASGWSMPPVMSGMNYQYGYRIAARFLFWIAQYKDKDFVKEVDRSMRENKYTASIWKQRTGKTLDELWQEYTTKPQINL</sequence>
<gene>
    <name evidence="2" type="ORF">FSB73_06115</name>
</gene>
<dbReference type="RefSeq" id="WP_146780591.1">
    <property type="nucleotide sequence ID" value="NZ_CP042434.1"/>
</dbReference>
<evidence type="ECO:0000313" key="3">
    <source>
        <dbReference type="Proteomes" id="UP000321291"/>
    </source>
</evidence>
<dbReference type="Proteomes" id="UP000321291">
    <property type="component" value="Chromosome"/>
</dbReference>
<proteinExistence type="predicted"/>
<evidence type="ECO:0000256" key="1">
    <source>
        <dbReference type="SAM" id="SignalP"/>
    </source>
</evidence>
<evidence type="ECO:0000313" key="2">
    <source>
        <dbReference type="EMBL" id="QEC71317.1"/>
    </source>
</evidence>
<dbReference type="KEGG" id="agi:FSB73_06115"/>
<accession>A0A5B8VIA7</accession>
<dbReference type="EMBL" id="CP042434">
    <property type="protein sequence ID" value="QEC71317.1"/>
    <property type="molecule type" value="Genomic_DNA"/>
</dbReference>
<dbReference type="AlphaFoldDB" id="A0A5B8VIA7"/>
<keyword evidence="3" id="KW-1185">Reference proteome</keyword>
<dbReference type="Pfam" id="PF04450">
    <property type="entry name" value="BSP"/>
    <property type="match status" value="1"/>
</dbReference>
<name>A0A5B8VIA7_9BACT</name>
<feature type="signal peptide" evidence="1">
    <location>
        <begin position="1"/>
        <end position="19"/>
    </location>
</feature>
<dbReference type="PANTHER" id="PTHR33321:SF12">
    <property type="entry name" value="PLANT BASIC SECRETORY PROTEIN (BSP) FAMILY PROTEIN"/>
    <property type="match status" value="1"/>
</dbReference>
<dbReference type="OrthoDB" id="5134860at2"/>
<dbReference type="InterPro" id="IPR007541">
    <property type="entry name" value="Uncharacterised_BSP"/>
</dbReference>
<organism evidence="2 3">
    <name type="scientific">Arachidicoccus ginsenosidivorans</name>
    <dbReference type="NCBI Taxonomy" id="496057"/>
    <lineage>
        <taxon>Bacteria</taxon>
        <taxon>Pseudomonadati</taxon>
        <taxon>Bacteroidota</taxon>
        <taxon>Chitinophagia</taxon>
        <taxon>Chitinophagales</taxon>
        <taxon>Chitinophagaceae</taxon>
        <taxon>Arachidicoccus</taxon>
    </lineage>
</organism>
<evidence type="ECO:0008006" key="4">
    <source>
        <dbReference type="Google" id="ProtNLM"/>
    </source>
</evidence>
<feature type="chain" id="PRO_5022839060" description="Secretory protein" evidence="1">
    <location>
        <begin position="20"/>
        <end position="755"/>
    </location>
</feature>
<keyword evidence="1" id="KW-0732">Signal</keyword>
<protein>
    <recommendedName>
        <fullName evidence="4">Secretory protein</fullName>
    </recommendedName>
</protein>